<feature type="transmembrane region" description="Helical" evidence="2">
    <location>
        <begin position="775"/>
        <end position="794"/>
    </location>
</feature>
<proteinExistence type="predicted"/>
<feature type="transmembrane region" description="Helical" evidence="2">
    <location>
        <begin position="682"/>
        <end position="700"/>
    </location>
</feature>
<reference evidence="3" key="1">
    <citation type="submission" date="2018-06" db="EMBL/GenBank/DDBJ databases">
        <authorList>
            <person name="Zhirakovskaya E."/>
        </authorList>
    </citation>
    <scope>NUCLEOTIDE SEQUENCE</scope>
</reference>
<feature type="transmembrane region" description="Helical" evidence="2">
    <location>
        <begin position="806"/>
        <end position="827"/>
    </location>
</feature>
<protein>
    <submittedName>
        <fullName evidence="3">Uncharacterized protein</fullName>
    </submittedName>
</protein>
<feature type="transmembrane region" description="Helical" evidence="2">
    <location>
        <begin position="633"/>
        <end position="651"/>
    </location>
</feature>
<evidence type="ECO:0000313" key="3">
    <source>
        <dbReference type="EMBL" id="VAW90641.1"/>
    </source>
</evidence>
<feature type="transmembrane region" description="Helical" evidence="2">
    <location>
        <begin position="566"/>
        <end position="584"/>
    </location>
</feature>
<keyword evidence="2" id="KW-0812">Transmembrane</keyword>
<feature type="transmembrane region" description="Helical" evidence="2">
    <location>
        <begin position="909"/>
        <end position="929"/>
    </location>
</feature>
<feature type="transmembrane region" description="Helical" evidence="2">
    <location>
        <begin position="596"/>
        <end position="613"/>
    </location>
</feature>
<gene>
    <name evidence="3" type="ORF">MNBD_GAMMA21-1721</name>
</gene>
<organism evidence="3">
    <name type="scientific">hydrothermal vent metagenome</name>
    <dbReference type="NCBI Taxonomy" id="652676"/>
    <lineage>
        <taxon>unclassified sequences</taxon>
        <taxon>metagenomes</taxon>
        <taxon>ecological metagenomes</taxon>
    </lineage>
</organism>
<sequence>MAGFERGSPQWGFTSYILLILFGALVFNTGPLDSDRPVQDNTGRQYISQLTVAPARLWEDPFESILKHRKTIQNKIKKIDLFNVHTNHDKVDPVHPFLIPDSTSERFKGTIKILGVMVNSGPYSEIVERRIRRRYAVISGLAEGGFIPDDSNFINYFHWHPGKSTNIDMYEFVPYEWFYNSGKDEYLMVLWLQDESFIHKPGEAFDNLVETFKGHRKRFDIKFIGPSTSTLLKKMVRLNNKEFPYSFLSPTATVPEEQLGGSLPANIVRTIATDDQVAMYLVRELQIRQPKQKRNKKSDKIESDNPEDYTFNKCQLVLISEHDTVFGRTMPHLIADKLGSNDDKSDDSSTCEQVRQYSYLRGIDGQTHDKSSLTPKKNSKDLAGQKNLKRQPVGSSQYDYLRRMAIRMRADERENIVAGKGGLRFIGIFGNDVYDKLLILQAIRSYFPGAVYFTTDLDARLLQDSEYKWTRNLVVASSFGLSLNKKRQGKIPPFRDSYQTSIFHTVLLALRSWNGRLDKERFSRKYRPLIYEVGRKGAVRIDLKLTDNAYLDDINPEEFTRPNKEALASIFFIFAAGIFAYYHSTLKKRRARYTRWFSVGWIFLALLTVLAYWLSFNQEPFSFTDGVSIWPTIYIRSLATILSIYLFFHAIRKLKNNYSMLSNNYFNETDCPGYEWDNTKHIWYFLLAAVGIFVSCMYFIDRHILLESIAAWSVLIGVYFYVISFRLKIRNIGYWAEDKTGSEEDADSKEVLPVSSHWCQYGEYGQPSDRVYRSLAFTMLYLSFSCILFMLLGAPNAPARGEYVFIIDKLILVPAVVSLMLLLFLIVDETRLCTTWIYKFVNQKIVWTQDGQKKLKHYDAAYHSYVSEWLNVQLIADRTQTVGRLLYYPFFIIVLMLLSRSTYFDNWSFPLPLVIIFGGIVLIAIFCSIRLRQVAEKARSEALAKLTAHIIGLTSKEVAPKAITFKSQGSDDGEPVTAPVTHEPKSIVTSEQKIKLIEMLIKDINNVNIGAFQPLRDQPFVRATIIVFGAAGLTITEYLRLSG</sequence>
<dbReference type="EMBL" id="UOFR01000003">
    <property type="protein sequence ID" value="VAW90641.1"/>
    <property type="molecule type" value="Genomic_DNA"/>
</dbReference>
<keyword evidence="2" id="KW-0472">Membrane</keyword>
<feature type="transmembrane region" description="Helical" evidence="2">
    <location>
        <begin position="885"/>
        <end position="903"/>
    </location>
</feature>
<feature type="region of interest" description="Disordered" evidence="1">
    <location>
        <begin position="365"/>
        <end position="388"/>
    </location>
</feature>
<dbReference type="AlphaFoldDB" id="A0A3B0ZGB5"/>
<evidence type="ECO:0000256" key="1">
    <source>
        <dbReference type="SAM" id="MobiDB-lite"/>
    </source>
</evidence>
<evidence type="ECO:0000256" key="2">
    <source>
        <dbReference type="SAM" id="Phobius"/>
    </source>
</evidence>
<accession>A0A3B0ZGB5</accession>
<feature type="transmembrane region" description="Helical" evidence="2">
    <location>
        <begin position="706"/>
        <end position="723"/>
    </location>
</feature>
<keyword evidence="2" id="KW-1133">Transmembrane helix</keyword>
<name>A0A3B0ZGB5_9ZZZZ</name>